<feature type="domain" description="ABC transporter" evidence="10">
    <location>
        <begin position="19"/>
        <end position="249"/>
    </location>
</feature>
<evidence type="ECO:0000313" key="11">
    <source>
        <dbReference type="EMBL" id="GAC68474.1"/>
    </source>
</evidence>
<dbReference type="Pfam" id="PF13732">
    <property type="entry name" value="DrrA1-3_C"/>
    <property type="match status" value="1"/>
</dbReference>
<dbReference type="GO" id="GO:0016887">
    <property type="term" value="F:ATP hydrolysis activity"/>
    <property type="evidence" value="ECO:0007669"/>
    <property type="project" value="InterPro"/>
</dbReference>
<evidence type="ECO:0000256" key="1">
    <source>
        <dbReference type="ARBA" id="ARBA00004413"/>
    </source>
</evidence>
<dbReference type="RefSeq" id="WP_007620652.1">
    <property type="nucleotide sequence ID" value="NZ_BANX01000016.1"/>
</dbReference>
<comment type="similarity">
    <text evidence="9">Belongs to the ABC transporter superfamily. Drug exporter-1 (DrugE1) (TC 3.A.1.105) family.</text>
</comment>
<dbReference type="InterPro" id="IPR027417">
    <property type="entry name" value="P-loop_NTPase"/>
</dbReference>
<keyword evidence="8" id="KW-0046">Antibiotic resistance</keyword>
<gene>
    <name evidence="11" type="ORF">GS4_16_00030</name>
</gene>
<keyword evidence="6" id="KW-1278">Translocase</keyword>
<dbReference type="Gene3D" id="3.40.50.300">
    <property type="entry name" value="P-loop containing nucleotide triphosphate hydrolases"/>
    <property type="match status" value="1"/>
</dbReference>
<accession>M0QJ56</accession>
<evidence type="ECO:0000256" key="6">
    <source>
        <dbReference type="ARBA" id="ARBA00022967"/>
    </source>
</evidence>
<dbReference type="STRING" id="1223545.GS4_16_00030"/>
<dbReference type="PROSITE" id="PS50893">
    <property type="entry name" value="ABC_TRANSPORTER_2"/>
    <property type="match status" value="1"/>
</dbReference>
<dbReference type="GO" id="GO:1900753">
    <property type="term" value="P:doxorubicin transport"/>
    <property type="evidence" value="ECO:0007669"/>
    <property type="project" value="InterPro"/>
</dbReference>
<dbReference type="GO" id="GO:0046677">
    <property type="term" value="P:response to antibiotic"/>
    <property type="evidence" value="ECO:0007669"/>
    <property type="project" value="UniProtKB-KW"/>
</dbReference>
<evidence type="ECO:0000256" key="3">
    <source>
        <dbReference type="ARBA" id="ARBA00022475"/>
    </source>
</evidence>
<keyword evidence="4" id="KW-0547">Nucleotide-binding</keyword>
<evidence type="ECO:0000256" key="9">
    <source>
        <dbReference type="ARBA" id="ARBA00049985"/>
    </source>
</evidence>
<dbReference type="InterPro" id="IPR003439">
    <property type="entry name" value="ABC_transporter-like_ATP-bd"/>
</dbReference>
<sequence>MRADTSTLGSGLGTTTNSVVVRELTKEYGDHVALRGIDFDVPAGSVLALLGPNGAGKTSTVRIVSTLLRPTGGSVSISGIDAVRRPHDARCRIGLSGQSAAVDELQSGSENLIMIARLVGFGRTEAKSRAAELLERFDLGADRHRRVSTYSGGMRRRLDLACALVSRPEVLLLDEPTAGLDPAGRSELWSAVTEVVDGGAAVMLTTQYLEEADQIADAVVVLDHGEIVARGSPAELKRTIGTDTVQVILETVDDIDLAADTVRELGYDAVSVHTDTVTVAAESGGRVVARILSELAGRHITVVSASVKAPTLEDVYVRLTDRRQT</sequence>
<keyword evidence="7" id="KW-0472">Membrane</keyword>
<dbReference type="PANTHER" id="PTHR42711">
    <property type="entry name" value="ABC TRANSPORTER ATP-BINDING PROTEIN"/>
    <property type="match status" value="1"/>
</dbReference>
<dbReference type="GO" id="GO:0043215">
    <property type="term" value="P:daunorubicin transport"/>
    <property type="evidence" value="ECO:0007669"/>
    <property type="project" value="InterPro"/>
</dbReference>
<dbReference type="SUPFAM" id="SSF52540">
    <property type="entry name" value="P-loop containing nucleoside triphosphate hydrolases"/>
    <property type="match status" value="1"/>
</dbReference>
<dbReference type="InterPro" id="IPR017871">
    <property type="entry name" value="ABC_transporter-like_CS"/>
</dbReference>
<reference evidence="11 12" key="1">
    <citation type="submission" date="2013-01" db="EMBL/GenBank/DDBJ databases">
        <title>Whole genome shotgun sequence of Gordonia soli NBRC 108243.</title>
        <authorList>
            <person name="Isaki-Nakamura S."/>
            <person name="Hosoyama A."/>
            <person name="Tsuchikane K."/>
            <person name="Ando Y."/>
            <person name="Baba S."/>
            <person name="Ohji S."/>
            <person name="Hamada M."/>
            <person name="Tamura T."/>
            <person name="Yamazoe A."/>
            <person name="Yamazaki S."/>
            <person name="Fujita N."/>
        </authorList>
    </citation>
    <scope>NUCLEOTIDE SEQUENCE [LARGE SCALE GENOMIC DNA]</scope>
    <source>
        <strain evidence="11 12">NBRC 108243</strain>
    </source>
</reference>
<dbReference type="eggNOG" id="COG1131">
    <property type="taxonomic scope" value="Bacteria"/>
</dbReference>
<organism evidence="11 12">
    <name type="scientific">Gordonia soli NBRC 108243</name>
    <dbReference type="NCBI Taxonomy" id="1223545"/>
    <lineage>
        <taxon>Bacteria</taxon>
        <taxon>Bacillati</taxon>
        <taxon>Actinomycetota</taxon>
        <taxon>Actinomycetes</taxon>
        <taxon>Mycobacteriales</taxon>
        <taxon>Gordoniaceae</taxon>
        <taxon>Gordonia</taxon>
    </lineage>
</organism>
<keyword evidence="3" id="KW-1003">Cell membrane</keyword>
<comment type="subcellular location">
    <subcellularLocation>
        <location evidence="1">Cell membrane</location>
        <topology evidence="1">Peripheral membrane protein</topology>
        <orientation evidence="1">Cytoplasmic side</orientation>
    </subcellularLocation>
</comment>
<dbReference type="EMBL" id="BANX01000016">
    <property type="protein sequence ID" value="GAC68474.1"/>
    <property type="molecule type" value="Genomic_DNA"/>
</dbReference>
<evidence type="ECO:0000256" key="5">
    <source>
        <dbReference type="ARBA" id="ARBA00022840"/>
    </source>
</evidence>
<dbReference type="SMART" id="SM00382">
    <property type="entry name" value="AAA"/>
    <property type="match status" value="1"/>
</dbReference>
<comment type="caution">
    <text evidence="11">The sequence shown here is derived from an EMBL/GenBank/DDBJ whole genome shotgun (WGS) entry which is preliminary data.</text>
</comment>
<dbReference type="GO" id="GO:0005886">
    <property type="term" value="C:plasma membrane"/>
    <property type="evidence" value="ECO:0007669"/>
    <property type="project" value="UniProtKB-SubCell"/>
</dbReference>
<evidence type="ECO:0000256" key="2">
    <source>
        <dbReference type="ARBA" id="ARBA00022448"/>
    </source>
</evidence>
<evidence type="ECO:0000256" key="4">
    <source>
        <dbReference type="ARBA" id="ARBA00022741"/>
    </source>
</evidence>
<dbReference type="InterPro" id="IPR025302">
    <property type="entry name" value="DrrA1/2-like_C"/>
</dbReference>
<dbReference type="InterPro" id="IPR005894">
    <property type="entry name" value="DrrA"/>
</dbReference>
<evidence type="ECO:0000256" key="8">
    <source>
        <dbReference type="ARBA" id="ARBA00023251"/>
    </source>
</evidence>
<evidence type="ECO:0000259" key="10">
    <source>
        <dbReference type="PROSITE" id="PS50893"/>
    </source>
</evidence>
<dbReference type="PANTHER" id="PTHR42711:SF19">
    <property type="entry name" value="DOXORUBICIN RESISTANCE ATP-BINDING PROTEIN DRRA"/>
    <property type="match status" value="1"/>
</dbReference>
<dbReference type="PROSITE" id="PS00211">
    <property type="entry name" value="ABC_TRANSPORTER_1"/>
    <property type="match status" value="1"/>
</dbReference>
<protein>
    <submittedName>
        <fullName evidence="11">Putative ABC transporter ATP-binding protein</fullName>
    </submittedName>
</protein>
<dbReference type="Proteomes" id="UP000011666">
    <property type="component" value="Unassembled WGS sequence"/>
</dbReference>
<dbReference type="InterPro" id="IPR003593">
    <property type="entry name" value="AAA+_ATPase"/>
</dbReference>
<keyword evidence="12" id="KW-1185">Reference proteome</keyword>
<keyword evidence="5 11" id="KW-0067">ATP-binding</keyword>
<keyword evidence="2" id="KW-0813">Transport</keyword>
<dbReference type="Pfam" id="PF00005">
    <property type="entry name" value="ABC_tran"/>
    <property type="match status" value="1"/>
</dbReference>
<name>M0QJ56_9ACTN</name>
<dbReference type="GO" id="GO:0005524">
    <property type="term" value="F:ATP binding"/>
    <property type="evidence" value="ECO:0007669"/>
    <property type="project" value="UniProtKB-KW"/>
</dbReference>
<dbReference type="NCBIfam" id="TIGR01188">
    <property type="entry name" value="drrA"/>
    <property type="match status" value="1"/>
</dbReference>
<evidence type="ECO:0000313" key="12">
    <source>
        <dbReference type="Proteomes" id="UP000011666"/>
    </source>
</evidence>
<dbReference type="AlphaFoldDB" id="M0QJ56"/>
<evidence type="ECO:0000256" key="7">
    <source>
        <dbReference type="ARBA" id="ARBA00023136"/>
    </source>
</evidence>
<proteinExistence type="inferred from homology"/>
<dbReference type="InterPro" id="IPR050763">
    <property type="entry name" value="ABC_transporter_ATP-binding"/>
</dbReference>
<dbReference type="OrthoDB" id="9804819at2"/>